<organism evidence="3">
    <name type="scientific">Laccaria bicolor (strain S238N-H82 / ATCC MYA-4686)</name>
    <name type="common">Bicoloured deceiver</name>
    <name type="synonym">Laccaria laccata var. bicolor</name>
    <dbReference type="NCBI Taxonomy" id="486041"/>
    <lineage>
        <taxon>Eukaryota</taxon>
        <taxon>Fungi</taxon>
        <taxon>Dikarya</taxon>
        <taxon>Basidiomycota</taxon>
        <taxon>Agaricomycotina</taxon>
        <taxon>Agaricomycetes</taxon>
        <taxon>Agaricomycetidae</taxon>
        <taxon>Agaricales</taxon>
        <taxon>Agaricineae</taxon>
        <taxon>Hydnangiaceae</taxon>
        <taxon>Laccaria</taxon>
    </lineage>
</organism>
<reference evidence="2 3" key="1">
    <citation type="journal article" date="2008" name="Nature">
        <title>The genome of Laccaria bicolor provides insights into mycorrhizal symbiosis.</title>
        <authorList>
            <person name="Martin F."/>
            <person name="Aerts A."/>
            <person name="Ahren D."/>
            <person name="Brun A."/>
            <person name="Danchin E.G.J."/>
            <person name="Duchaussoy F."/>
            <person name="Gibon J."/>
            <person name="Kohler A."/>
            <person name="Lindquist E."/>
            <person name="Pereda V."/>
            <person name="Salamov A."/>
            <person name="Shapiro H.J."/>
            <person name="Wuyts J."/>
            <person name="Blaudez D."/>
            <person name="Buee M."/>
            <person name="Brokstein P."/>
            <person name="Canbaeck B."/>
            <person name="Cohen D."/>
            <person name="Courty P.E."/>
            <person name="Coutinho P.M."/>
            <person name="Delaruelle C."/>
            <person name="Detter J.C."/>
            <person name="Deveau A."/>
            <person name="DiFazio S."/>
            <person name="Duplessis S."/>
            <person name="Fraissinet-Tachet L."/>
            <person name="Lucic E."/>
            <person name="Frey-Klett P."/>
            <person name="Fourrey C."/>
            <person name="Feussner I."/>
            <person name="Gay G."/>
            <person name="Grimwood J."/>
            <person name="Hoegger P.J."/>
            <person name="Jain P."/>
            <person name="Kilaru S."/>
            <person name="Labbe J."/>
            <person name="Lin Y.C."/>
            <person name="Legue V."/>
            <person name="Le Tacon F."/>
            <person name="Marmeisse R."/>
            <person name="Melayah D."/>
            <person name="Montanini B."/>
            <person name="Muratet M."/>
            <person name="Nehls U."/>
            <person name="Niculita-Hirzel H."/>
            <person name="Oudot-Le Secq M.P."/>
            <person name="Peter M."/>
            <person name="Quesneville H."/>
            <person name="Rajashekar B."/>
            <person name="Reich M."/>
            <person name="Rouhier N."/>
            <person name="Schmutz J."/>
            <person name="Yin T."/>
            <person name="Chalot M."/>
            <person name="Henrissat B."/>
            <person name="Kuees U."/>
            <person name="Lucas S."/>
            <person name="Van de Peer Y."/>
            <person name="Podila G.K."/>
            <person name="Polle A."/>
            <person name="Pukkila P.J."/>
            <person name="Richardson P.M."/>
            <person name="Rouze P."/>
            <person name="Sanders I.R."/>
            <person name="Stajich J.E."/>
            <person name="Tunlid A."/>
            <person name="Tuskan G."/>
            <person name="Grigoriev I.V."/>
        </authorList>
    </citation>
    <scope>NUCLEOTIDE SEQUENCE [LARGE SCALE GENOMIC DNA]</scope>
    <source>
        <strain evidence="3">S238N-H82 / ATCC MYA-4686</strain>
    </source>
</reference>
<accession>B0D034</accession>
<dbReference type="RefSeq" id="XP_001877655.1">
    <property type="nucleotide sequence ID" value="XM_001877620.1"/>
</dbReference>
<proteinExistence type="predicted"/>
<name>B0D034_LACBS</name>
<sequence length="487" mass="54545">MGLSLKQRSLATAIPGKAIYSMADMSLTNPEVVMKDLEHRKVQEEMAQHQNVLPNLPSNDGMQSTEQAMEVDVDSIMQQREESQSMSIDLTVSHPAPTFDKSIFNFQTSAVSAKARDINFDRSLFDFTKPTVSSPSPQSIFDFQKPGISSPSSGIMPTFDQPKLSSPINEVTFDRAIFNFDKPKVSSLAKDVGLDQAMFDFTKATVSPQSIFDFQKPGMSSLASGSHFSFEFHKPDVVISDVDKLVFSFQPSTPASSSQKPARGNPGSRSKHNRHRANPSLQPPNKPEERLGPIESTRAIVPTAFGQAMAYAPYLIFIHTHRRLGPRPPRSTKLVELDSNSRRARGMYQNYDLRARWENSGVDKTFGDMIEGFTKVWERVTDPDPSPDPVLQDMQAKLDQHDSQELTHDDAMDSLSGRIHQEAVRSLPENITMTSHYRYILTQIRRDKERLVEQIETDRDILAALDATLLSLKPFVTNKGKARDQGE</sequence>
<dbReference type="GeneID" id="6072930"/>
<keyword evidence="3" id="KW-1185">Reference proteome</keyword>
<evidence type="ECO:0000313" key="2">
    <source>
        <dbReference type="EMBL" id="EDR11758.1"/>
    </source>
</evidence>
<dbReference type="Proteomes" id="UP000001194">
    <property type="component" value="Unassembled WGS sequence"/>
</dbReference>
<feature type="compositionally biased region" description="Polar residues" evidence="1">
    <location>
        <begin position="250"/>
        <end position="260"/>
    </location>
</feature>
<dbReference type="KEGG" id="lbc:LACBIDRAFT_313462"/>
<dbReference type="AlphaFoldDB" id="B0D034"/>
<gene>
    <name evidence="2" type="ORF">LACBIDRAFT_313462</name>
</gene>
<evidence type="ECO:0000256" key="1">
    <source>
        <dbReference type="SAM" id="MobiDB-lite"/>
    </source>
</evidence>
<dbReference type="HOGENOM" id="CLU_051709_1_0_1"/>
<feature type="region of interest" description="Disordered" evidence="1">
    <location>
        <begin position="250"/>
        <end position="292"/>
    </location>
</feature>
<dbReference type="InParanoid" id="B0D034"/>
<dbReference type="EMBL" id="DS547095">
    <property type="protein sequence ID" value="EDR11758.1"/>
    <property type="molecule type" value="Genomic_DNA"/>
</dbReference>
<protein>
    <submittedName>
        <fullName evidence="2">Predicted protein</fullName>
    </submittedName>
</protein>
<evidence type="ECO:0000313" key="3">
    <source>
        <dbReference type="Proteomes" id="UP000001194"/>
    </source>
</evidence>